<feature type="domain" description="PASTA" evidence="13">
    <location>
        <begin position="521"/>
        <end position="587"/>
    </location>
</feature>
<name>A0ABW2K2G6_9BACI</name>
<evidence type="ECO:0000259" key="13">
    <source>
        <dbReference type="PROSITE" id="PS51178"/>
    </source>
</evidence>
<keyword evidence="2" id="KW-0723">Serine/threonine-protein kinase</keyword>
<evidence type="ECO:0000256" key="1">
    <source>
        <dbReference type="ARBA" id="ARBA00012513"/>
    </source>
</evidence>
<reference evidence="15" key="1">
    <citation type="journal article" date="2019" name="Int. J. Syst. Evol. Microbiol.">
        <title>The Global Catalogue of Microorganisms (GCM) 10K type strain sequencing project: providing services to taxonomists for standard genome sequencing and annotation.</title>
        <authorList>
            <consortium name="The Broad Institute Genomics Platform"/>
            <consortium name="The Broad Institute Genome Sequencing Center for Infectious Disease"/>
            <person name="Wu L."/>
            <person name="Ma J."/>
        </authorList>
    </citation>
    <scope>NUCLEOTIDE SEQUENCE [LARGE SCALE GENOMIC DNA]</scope>
    <source>
        <strain evidence="15">CCUG 73951</strain>
    </source>
</reference>
<organism evidence="14 15">
    <name type="scientific">Halobacillus campisalis</name>
    <dbReference type="NCBI Taxonomy" id="435909"/>
    <lineage>
        <taxon>Bacteria</taxon>
        <taxon>Bacillati</taxon>
        <taxon>Bacillota</taxon>
        <taxon>Bacilli</taxon>
        <taxon>Bacillales</taxon>
        <taxon>Bacillaceae</taxon>
        <taxon>Halobacillus</taxon>
    </lineage>
</organism>
<dbReference type="PROSITE" id="PS00107">
    <property type="entry name" value="PROTEIN_KINASE_ATP"/>
    <property type="match status" value="1"/>
</dbReference>
<protein>
    <recommendedName>
        <fullName evidence="1">non-specific serine/threonine protein kinase</fullName>
        <ecNumber evidence="1">2.7.11.1</ecNumber>
    </recommendedName>
</protein>
<feature type="domain" description="PASTA" evidence="13">
    <location>
        <begin position="385"/>
        <end position="451"/>
    </location>
</feature>
<dbReference type="PROSITE" id="PS51178">
    <property type="entry name" value="PASTA"/>
    <property type="match status" value="3"/>
</dbReference>
<evidence type="ECO:0000256" key="2">
    <source>
        <dbReference type="ARBA" id="ARBA00022527"/>
    </source>
</evidence>
<dbReference type="EMBL" id="JBHTBY010000006">
    <property type="protein sequence ID" value="MFC7320397.1"/>
    <property type="molecule type" value="Genomic_DNA"/>
</dbReference>
<dbReference type="PANTHER" id="PTHR43289:SF34">
    <property type="entry name" value="SERINE_THREONINE-PROTEIN KINASE YBDM-RELATED"/>
    <property type="match status" value="1"/>
</dbReference>
<evidence type="ECO:0000256" key="6">
    <source>
        <dbReference type="ARBA" id="ARBA00022840"/>
    </source>
</evidence>
<dbReference type="InterPro" id="IPR011009">
    <property type="entry name" value="Kinase-like_dom_sf"/>
</dbReference>
<dbReference type="Gene3D" id="3.30.200.20">
    <property type="entry name" value="Phosphorylase Kinase, domain 1"/>
    <property type="match status" value="1"/>
</dbReference>
<evidence type="ECO:0000256" key="10">
    <source>
        <dbReference type="SAM" id="MobiDB-lite"/>
    </source>
</evidence>
<keyword evidence="3" id="KW-0808">Transferase</keyword>
<keyword evidence="5 14" id="KW-0418">Kinase</keyword>
<evidence type="ECO:0000313" key="14">
    <source>
        <dbReference type="EMBL" id="MFC7320397.1"/>
    </source>
</evidence>
<dbReference type="PROSITE" id="PS00108">
    <property type="entry name" value="PROTEIN_KINASE_ST"/>
    <property type="match status" value="1"/>
</dbReference>
<comment type="caution">
    <text evidence="14">The sequence shown here is derived from an EMBL/GenBank/DDBJ whole genome shotgun (WGS) entry which is preliminary data.</text>
</comment>
<feature type="compositionally biased region" description="Basic and acidic residues" evidence="10">
    <location>
        <begin position="314"/>
        <end position="335"/>
    </location>
</feature>
<keyword evidence="15" id="KW-1185">Reference proteome</keyword>
<dbReference type="InterPro" id="IPR008271">
    <property type="entry name" value="Ser/Thr_kinase_AS"/>
</dbReference>
<dbReference type="Gene3D" id="3.30.10.20">
    <property type="match status" value="3"/>
</dbReference>
<dbReference type="GO" id="GO:0016301">
    <property type="term" value="F:kinase activity"/>
    <property type="evidence" value="ECO:0007669"/>
    <property type="project" value="UniProtKB-KW"/>
</dbReference>
<keyword evidence="11" id="KW-1133">Transmembrane helix</keyword>
<dbReference type="InterPro" id="IPR017441">
    <property type="entry name" value="Protein_kinase_ATP_BS"/>
</dbReference>
<evidence type="ECO:0000256" key="7">
    <source>
        <dbReference type="ARBA" id="ARBA00047899"/>
    </source>
</evidence>
<dbReference type="SUPFAM" id="SSF56112">
    <property type="entry name" value="Protein kinase-like (PK-like)"/>
    <property type="match status" value="1"/>
</dbReference>
<feature type="compositionally biased region" description="Basic residues" evidence="10">
    <location>
        <begin position="336"/>
        <end position="351"/>
    </location>
</feature>
<keyword evidence="11" id="KW-0472">Membrane</keyword>
<dbReference type="CDD" id="cd06577">
    <property type="entry name" value="PASTA_pknB"/>
    <property type="match status" value="2"/>
</dbReference>
<keyword evidence="4 9" id="KW-0547">Nucleotide-binding</keyword>
<dbReference type="Gene3D" id="1.10.510.10">
    <property type="entry name" value="Transferase(Phosphotransferase) domain 1"/>
    <property type="match status" value="1"/>
</dbReference>
<feature type="region of interest" description="Disordered" evidence="10">
    <location>
        <begin position="548"/>
        <end position="571"/>
    </location>
</feature>
<feature type="domain" description="Protein kinase" evidence="12">
    <location>
        <begin position="11"/>
        <end position="268"/>
    </location>
</feature>
<feature type="transmembrane region" description="Helical" evidence="11">
    <location>
        <begin position="358"/>
        <end position="384"/>
    </location>
</feature>
<dbReference type="NCBIfam" id="NF033483">
    <property type="entry name" value="PknB_PASTA_kin"/>
    <property type="match status" value="1"/>
</dbReference>
<evidence type="ECO:0000256" key="11">
    <source>
        <dbReference type="SAM" id="Phobius"/>
    </source>
</evidence>
<evidence type="ECO:0000256" key="4">
    <source>
        <dbReference type="ARBA" id="ARBA00022741"/>
    </source>
</evidence>
<dbReference type="SMART" id="SM00220">
    <property type="entry name" value="S_TKc"/>
    <property type="match status" value="1"/>
</dbReference>
<feature type="domain" description="PASTA" evidence="13">
    <location>
        <begin position="452"/>
        <end position="520"/>
    </location>
</feature>
<dbReference type="SMART" id="SM00740">
    <property type="entry name" value="PASTA"/>
    <property type="match status" value="3"/>
</dbReference>
<dbReference type="InterPro" id="IPR000719">
    <property type="entry name" value="Prot_kinase_dom"/>
</dbReference>
<feature type="region of interest" description="Disordered" evidence="10">
    <location>
        <begin position="314"/>
        <end position="351"/>
    </location>
</feature>
<evidence type="ECO:0000256" key="5">
    <source>
        <dbReference type="ARBA" id="ARBA00022777"/>
    </source>
</evidence>
<dbReference type="EC" id="2.7.11.1" evidence="1"/>
<dbReference type="Pfam" id="PF00069">
    <property type="entry name" value="Pkinase"/>
    <property type="match status" value="1"/>
</dbReference>
<dbReference type="PANTHER" id="PTHR43289">
    <property type="entry name" value="MITOGEN-ACTIVATED PROTEIN KINASE KINASE KINASE 20-RELATED"/>
    <property type="match status" value="1"/>
</dbReference>
<dbReference type="CDD" id="cd14014">
    <property type="entry name" value="STKc_PknB_like"/>
    <property type="match status" value="1"/>
</dbReference>
<dbReference type="Gene3D" id="2.60.40.2560">
    <property type="match status" value="1"/>
</dbReference>
<comment type="catalytic activity">
    <reaction evidence="8">
        <text>L-seryl-[protein] + ATP = O-phospho-L-seryl-[protein] + ADP + H(+)</text>
        <dbReference type="Rhea" id="RHEA:17989"/>
        <dbReference type="Rhea" id="RHEA-COMP:9863"/>
        <dbReference type="Rhea" id="RHEA-COMP:11604"/>
        <dbReference type="ChEBI" id="CHEBI:15378"/>
        <dbReference type="ChEBI" id="CHEBI:29999"/>
        <dbReference type="ChEBI" id="CHEBI:30616"/>
        <dbReference type="ChEBI" id="CHEBI:83421"/>
        <dbReference type="ChEBI" id="CHEBI:456216"/>
        <dbReference type="EC" id="2.7.11.1"/>
    </reaction>
</comment>
<comment type="catalytic activity">
    <reaction evidence="7">
        <text>L-threonyl-[protein] + ATP = O-phospho-L-threonyl-[protein] + ADP + H(+)</text>
        <dbReference type="Rhea" id="RHEA:46608"/>
        <dbReference type="Rhea" id="RHEA-COMP:11060"/>
        <dbReference type="Rhea" id="RHEA-COMP:11605"/>
        <dbReference type="ChEBI" id="CHEBI:15378"/>
        <dbReference type="ChEBI" id="CHEBI:30013"/>
        <dbReference type="ChEBI" id="CHEBI:30616"/>
        <dbReference type="ChEBI" id="CHEBI:61977"/>
        <dbReference type="ChEBI" id="CHEBI:456216"/>
        <dbReference type="EC" id="2.7.11.1"/>
    </reaction>
</comment>
<feature type="binding site" evidence="9">
    <location>
        <position position="40"/>
    </location>
    <ligand>
        <name>ATP</name>
        <dbReference type="ChEBI" id="CHEBI:30616"/>
    </ligand>
</feature>
<evidence type="ECO:0000259" key="12">
    <source>
        <dbReference type="PROSITE" id="PS50011"/>
    </source>
</evidence>
<evidence type="ECO:0000313" key="15">
    <source>
        <dbReference type="Proteomes" id="UP001596494"/>
    </source>
</evidence>
<dbReference type="InterPro" id="IPR005543">
    <property type="entry name" value="PASTA_dom"/>
</dbReference>
<keyword evidence="11" id="KW-0812">Transmembrane</keyword>
<evidence type="ECO:0000256" key="3">
    <source>
        <dbReference type="ARBA" id="ARBA00022679"/>
    </source>
</evidence>
<dbReference type="RefSeq" id="WP_289214070.1">
    <property type="nucleotide sequence ID" value="NZ_JAPVRC010000001.1"/>
</dbReference>
<proteinExistence type="predicted"/>
<gene>
    <name evidence="14" type="primary">pknB</name>
    <name evidence="14" type="ORF">ACFQMN_05855</name>
</gene>
<evidence type="ECO:0000256" key="8">
    <source>
        <dbReference type="ARBA" id="ARBA00048679"/>
    </source>
</evidence>
<accession>A0ABW2K2G6</accession>
<dbReference type="Pfam" id="PF03793">
    <property type="entry name" value="PASTA"/>
    <property type="match status" value="3"/>
</dbReference>
<dbReference type="Proteomes" id="UP001596494">
    <property type="component" value="Unassembled WGS sequence"/>
</dbReference>
<sequence length="676" mass="76103">MLNNRLLNDRYQVKDTIGGGGMANVYLAHDNILDREVAIKVLRLEYGNDEEFIARFHREAHSATSLSHPNIVNIYDVGEEDEIYYMVMEYVDGMTLKQYIQQKSPVDVADAIDIMRQVTSAISLAHHNEIVHRDIKPQNILIDHYGHVKVTDFGIAMALSATALTQTNSVLGSVHYLSPEQARGGMATKKSDIYSMGIVFFELLTGRLPFSGESPVSIALKHLQHDTPSLKRWIPDLPQSVENIVLKSTAKDPFHRYESVIEMEHDLETSLEPYRLNESVFAIPDEEDEKTKAIPVITEEDFDGQDEDATIVHDTNHHHDSKALEETKKGVPTKKENKKAKKQAKKKSKGKSNKKNKWLIWLTIIFLLLASAGVAAVFVVPIMLQPDDVEMIDVEGMEYGEAYTELSDLNLNVSREQIFSDTVEEGLVVRSDPEAGDTIKEESEVTVYTSQGKERVEFEEYIGQNYDSVKEELDNEGYSTVLAIEQTSERPRGEIIEQIQPQPGDQVIVDETRVIFQVSTGPPTITLRPLEGQTVEEAENYLSDNDLESSISEEHSNEVPEGQVISQDPESLSEVEEGSTVNLVVSLGPEELQPREETVQVEVPFNEELGQEEQRVIVYVDDLNNRISDVFLEETITEDTVIDIDLTVPPENDATYKVLLEDEVIEEENVPYEAGD</sequence>
<evidence type="ECO:0000256" key="9">
    <source>
        <dbReference type="PROSITE-ProRule" id="PRU10141"/>
    </source>
</evidence>
<dbReference type="PROSITE" id="PS50011">
    <property type="entry name" value="PROTEIN_KINASE_DOM"/>
    <property type="match status" value="1"/>
</dbReference>
<keyword evidence="6 9" id="KW-0067">ATP-binding</keyword>